<reference evidence="2 3" key="1">
    <citation type="journal article" date="2014" name="PLoS ONE">
        <title>Global Analysis of Gene Expression Profiles in Physic Nut (Jatropha curcas L.) Seedlings Exposed to Salt Stress.</title>
        <authorList>
            <person name="Zhang L."/>
            <person name="Zhang C."/>
            <person name="Wu P."/>
            <person name="Chen Y."/>
            <person name="Li M."/>
            <person name="Jiang H."/>
            <person name="Wu G."/>
        </authorList>
    </citation>
    <scope>NUCLEOTIDE SEQUENCE [LARGE SCALE GENOMIC DNA]</scope>
    <source>
        <strain evidence="3">cv. GZQX0401</strain>
        <tissue evidence="2">Young leaves</tissue>
    </source>
</reference>
<dbReference type="OrthoDB" id="1869333at2759"/>
<dbReference type="PANTHER" id="PTHR37226">
    <property type="entry name" value="GOLGIN FAMILY A PROTEIN"/>
    <property type="match status" value="1"/>
</dbReference>
<dbReference type="AlphaFoldDB" id="A0A067KB52"/>
<proteinExistence type="predicted"/>
<gene>
    <name evidence="2" type="ORF">JCGZ_12911</name>
</gene>
<evidence type="ECO:0000313" key="3">
    <source>
        <dbReference type="Proteomes" id="UP000027138"/>
    </source>
</evidence>
<accession>A0A067KB52</accession>
<evidence type="ECO:0000256" key="1">
    <source>
        <dbReference type="SAM" id="Coils"/>
    </source>
</evidence>
<dbReference type="PANTHER" id="PTHR37226:SF4">
    <property type="entry name" value="GOLGIN FAMILY A PROTEIN"/>
    <property type="match status" value="1"/>
</dbReference>
<dbReference type="EMBL" id="KK914543">
    <property type="protein sequence ID" value="KDP33362.1"/>
    <property type="molecule type" value="Genomic_DNA"/>
</dbReference>
<dbReference type="Proteomes" id="UP000027138">
    <property type="component" value="Unassembled WGS sequence"/>
</dbReference>
<feature type="coiled-coil region" evidence="1">
    <location>
        <begin position="176"/>
        <end position="210"/>
    </location>
</feature>
<feature type="coiled-coil region" evidence="1">
    <location>
        <begin position="75"/>
        <end position="109"/>
    </location>
</feature>
<keyword evidence="3" id="KW-1185">Reference proteome</keyword>
<organism evidence="2 3">
    <name type="scientific">Jatropha curcas</name>
    <name type="common">Barbados nut</name>
    <dbReference type="NCBI Taxonomy" id="180498"/>
    <lineage>
        <taxon>Eukaryota</taxon>
        <taxon>Viridiplantae</taxon>
        <taxon>Streptophyta</taxon>
        <taxon>Embryophyta</taxon>
        <taxon>Tracheophyta</taxon>
        <taxon>Spermatophyta</taxon>
        <taxon>Magnoliopsida</taxon>
        <taxon>eudicotyledons</taxon>
        <taxon>Gunneridae</taxon>
        <taxon>Pentapetalae</taxon>
        <taxon>rosids</taxon>
        <taxon>fabids</taxon>
        <taxon>Malpighiales</taxon>
        <taxon>Euphorbiaceae</taxon>
        <taxon>Crotonoideae</taxon>
        <taxon>Jatropheae</taxon>
        <taxon>Jatropha</taxon>
    </lineage>
</organism>
<name>A0A067KB52_JATCU</name>
<protein>
    <submittedName>
        <fullName evidence="2">Uncharacterized protein</fullName>
    </submittedName>
</protein>
<keyword evidence="1" id="KW-0175">Coiled coil</keyword>
<sequence>MSGIKKGKLEGKRNNSLLMDCFGGSKNRSSKCEKDFRGLLEKVRLLQDEMKAIMCEREKESRAYERDVMVFAFKEAEWKQEKKKLKEEVKRLRKIVEEKEEKIKGMEDGLLLVGEKGEKSHNWLLSGNTSFWVEQMREERLWRDEAVDKWKKLYLAIKTELDDLIQKTQGDGLYWKAEEEEMIEELKMEVKAKEDTIEELKARLALVEREEYKRAREVDILRQSLRIMSSRKTVPSFTISKSKLRIVKQAKNHKVPSCSSAW</sequence>
<evidence type="ECO:0000313" key="2">
    <source>
        <dbReference type="EMBL" id="KDP33362.1"/>
    </source>
</evidence>